<gene>
    <name evidence="1" type="ORF">TBRA_LOCUS5485</name>
</gene>
<evidence type="ECO:0000313" key="2">
    <source>
        <dbReference type="Proteomes" id="UP000479190"/>
    </source>
</evidence>
<proteinExistence type="predicted"/>
<dbReference type="EMBL" id="CADCXV010000715">
    <property type="protein sequence ID" value="CAB0033587.1"/>
    <property type="molecule type" value="Genomic_DNA"/>
</dbReference>
<reference evidence="1 2" key="1">
    <citation type="submission" date="2020-02" db="EMBL/GenBank/DDBJ databases">
        <authorList>
            <person name="Ferguson B K."/>
        </authorList>
    </citation>
    <scope>NUCLEOTIDE SEQUENCE [LARGE SCALE GENOMIC DNA]</scope>
</reference>
<dbReference type="AlphaFoldDB" id="A0A6H5I6M8"/>
<protein>
    <submittedName>
        <fullName evidence="1">Uncharacterized protein</fullName>
    </submittedName>
</protein>
<sequence length="97" mass="11247">MFAMYGSGESATSRWWEPRRNAHAAPLGTQRRIYGLKYILAVLSIVIQMYNQLHIFEALKHFGKHIVLTSARRNEPQVSFVEARRRRKAGTIMSSWV</sequence>
<accession>A0A6H5I6M8</accession>
<name>A0A6H5I6M8_9HYME</name>
<dbReference type="Proteomes" id="UP000479190">
    <property type="component" value="Unassembled WGS sequence"/>
</dbReference>
<keyword evidence="2" id="KW-1185">Reference proteome</keyword>
<evidence type="ECO:0000313" key="1">
    <source>
        <dbReference type="EMBL" id="CAB0033587.1"/>
    </source>
</evidence>
<organism evidence="1 2">
    <name type="scientific">Trichogramma brassicae</name>
    <dbReference type="NCBI Taxonomy" id="86971"/>
    <lineage>
        <taxon>Eukaryota</taxon>
        <taxon>Metazoa</taxon>
        <taxon>Ecdysozoa</taxon>
        <taxon>Arthropoda</taxon>
        <taxon>Hexapoda</taxon>
        <taxon>Insecta</taxon>
        <taxon>Pterygota</taxon>
        <taxon>Neoptera</taxon>
        <taxon>Endopterygota</taxon>
        <taxon>Hymenoptera</taxon>
        <taxon>Apocrita</taxon>
        <taxon>Proctotrupomorpha</taxon>
        <taxon>Chalcidoidea</taxon>
        <taxon>Trichogrammatidae</taxon>
        <taxon>Trichogramma</taxon>
    </lineage>
</organism>